<accession>A0A2A2GIK3</accession>
<organism evidence="1 2">
    <name type="scientific">Paracoccus salipaludis</name>
    <dbReference type="NCBI Taxonomy" id="2032623"/>
    <lineage>
        <taxon>Bacteria</taxon>
        <taxon>Pseudomonadati</taxon>
        <taxon>Pseudomonadota</taxon>
        <taxon>Alphaproteobacteria</taxon>
        <taxon>Rhodobacterales</taxon>
        <taxon>Paracoccaceae</taxon>
        <taxon>Paracoccus</taxon>
    </lineage>
</organism>
<evidence type="ECO:0000313" key="1">
    <source>
        <dbReference type="EMBL" id="PAU96695.1"/>
    </source>
</evidence>
<evidence type="ECO:0008006" key="3">
    <source>
        <dbReference type="Google" id="ProtNLM"/>
    </source>
</evidence>
<sequence>MGLMSFFRRNPVPARNEVETRAVAMGYTADLVAARHEWLSGRSNVAELTATVQSCVFLWESGFTLADVKGTDMLDRRTLAMMARALALRGEAVFLIRDRLVPVTDWDVKTLHGEPRAYRVSVSEIGGGTSQTVLAGEVLHVRIGSSAVTPWAGTAPLHRASLSAELLQEVEGALRDVYRDAPLGSQIVPLPEGSSEDMAAMRSAFRGRRGATLVIEGVAQQVAAGMHPQLGQRPEGLTPDLQRAMTTETLEAARDAILMSYGVLPGLLNRSTTGPMVREAQRHLAQLVLQPMAMLVADEATAKLGQPVKLDVVRPMQAFDHGGKARAFGAMLQAYATAKEAGLDGTTLQDALQFVDWQD</sequence>
<reference evidence="1 2" key="1">
    <citation type="submission" date="2017-09" db="EMBL/GenBank/DDBJ databases">
        <title>Paracoccus alkalisoli sp. nov., isolated from saline alkaline soil.</title>
        <authorList>
            <person name="Dong X."/>
            <person name="Zhang G."/>
        </authorList>
    </citation>
    <scope>NUCLEOTIDE SEQUENCE [LARGE SCALE GENOMIC DNA]</scope>
    <source>
        <strain evidence="1 2">WN007</strain>
    </source>
</reference>
<evidence type="ECO:0000313" key="2">
    <source>
        <dbReference type="Proteomes" id="UP000218023"/>
    </source>
</evidence>
<proteinExistence type="predicted"/>
<dbReference type="Pfam" id="PF04860">
    <property type="entry name" value="Phage_portal"/>
    <property type="match status" value="1"/>
</dbReference>
<protein>
    <recommendedName>
        <fullName evidence="3">Phage portal protein</fullName>
    </recommendedName>
</protein>
<dbReference type="RefSeq" id="WP_095640654.1">
    <property type="nucleotide sequence ID" value="NZ_NSJZ01000011.1"/>
</dbReference>
<dbReference type="EMBL" id="NSJZ01000011">
    <property type="protein sequence ID" value="PAU96695.1"/>
    <property type="molecule type" value="Genomic_DNA"/>
</dbReference>
<dbReference type="InterPro" id="IPR006944">
    <property type="entry name" value="Phage/GTA_portal"/>
</dbReference>
<name>A0A2A2GIK3_9RHOB</name>
<dbReference type="AlphaFoldDB" id="A0A2A2GIK3"/>
<dbReference type="Proteomes" id="UP000218023">
    <property type="component" value="Unassembled WGS sequence"/>
</dbReference>
<comment type="caution">
    <text evidence="1">The sequence shown here is derived from an EMBL/GenBank/DDBJ whole genome shotgun (WGS) entry which is preliminary data.</text>
</comment>
<keyword evidence="2" id="KW-1185">Reference proteome</keyword>
<dbReference type="OrthoDB" id="7605001at2"/>
<gene>
    <name evidence="1" type="ORF">CK240_12390</name>
</gene>